<gene>
    <name evidence="8" type="ORF">PFISCL1PPCAC_2024</name>
</gene>
<dbReference type="PROSITE" id="PS50157">
    <property type="entry name" value="ZINC_FINGER_C2H2_2"/>
    <property type="match status" value="1"/>
</dbReference>
<evidence type="ECO:0000256" key="5">
    <source>
        <dbReference type="SAM" id="MobiDB-lite"/>
    </source>
</evidence>
<evidence type="ECO:0000256" key="3">
    <source>
        <dbReference type="ARBA" id="ARBA00023242"/>
    </source>
</evidence>
<organism evidence="8 9">
    <name type="scientific">Pristionchus fissidentatus</name>
    <dbReference type="NCBI Taxonomy" id="1538716"/>
    <lineage>
        <taxon>Eukaryota</taxon>
        <taxon>Metazoa</taxon>
        <taxon>Ecdysozoa</taxon>
        <taxon>Nematoda</taxon>
        <taxon>Chromadorea</taxon>
        <taxon>Rhabditida</taxon>
        <taxon>Rhabditina</taxon>
        <taxon>Diplogasteromorpha</taxon>
        <taxon>Diplogasteroidea</taxon>
        <taxon>Neodiplogasteridae</taxon>
        <taxon>Pristionchus</taxon>
    </lineage>
</organism>
<evidence type="ECO:0000259" key="6">
    <source>
        <dbReference type="PROSITE" id="PS50157"/>
    </source>
</evidence>
<dbReference type="Proteomes" id="UP001432322">
    <property type="component" value="Unassembled WGS sequence"/>
</dbReference>
<feature type="region of interest" description="Disordered" evidence="5">
    <location>
        <begin position="399"/>
        <end position="423"/>
    </location>
</feature>
<dbReference type="AlphaFoldDB" id="A0AAV5UVV2"/>
<feature type="region of interest" description="Disordered" evidence="5">
    <location>
        <begin position="1"/>
        <end position="142"/>
    </location>
</feature>
<dbReference type="InterPro" id="IPR013087">
    <property type="entry name" value="Znf_C2H2_type"/>
</dbReference>
<dbReference type="GO" id="GO:0008270">
    <property type="term" value="F:zinc ion binding"/>
    <property type="evidence" value="ECO:0007669"/>
    <property type="project" value="UniProtKB-KW"/>
</dbReference>
<feature type="region of interest" description="Disordered" evidence="5">
    <location>
        <begin position="354"/>
        <end position="381"/>
    </location>
</feature>
<comment type="caution">
    <text evidence="8">The sequence shown here is derived from an EMBL/GenBank/DDBJ whole genome shotgun (WGS) entry which is preliminary data.</text>
</comment>
<name>A0AAV5UVV2_9BILA</name>
<feature type="compositionally biased region" description="Gly residues" evidence="5">
    <location>
        <begin position="118"/>
        <end position="127"/>
    </location>
</feature>
<keyword evidence="4" id="KW-0479">Metal-binding</keyword>
<sequence length="867" mass="95335">MENSWPGGSAHRRSISTVTAPNEVSRFYMNNFPGRPPPPPFPPYSNQPHYGGETTPHQQSRYFRDDSSTMGQNGFGNGSNDATPPMFDPRRFSPPQLDTPPANQESRSFSFDSWNGESGSGGMGGGPQIASSGPLTDPIINNKHDSFQQQQCNSFSSPCTEIGQGIAQMSFPNYDPKSRSMRPTQFAPPPQQQQSVLNPYHRMGDLSGESMGANGPPPMQASTVKMEERRDSHEPQINCGLPHHSSSSSIGWEGAEKRRSTSVCVRKLSEMAMKSQLRSARFSTVVAPSSLTPYTPPPILSPRRSGTGLYCQITNESTKENPSVVPTQKISICSPLYSHRDSSSGDHLVVKMEEEEGGGGIPTTSNGEGRAMRERPQRKNGLFYSANDEMDLEALRKDSWASTSSAKSGPGASVGGADRKLSWYGTPSASQTEAMRKASSVSDCYYDCLASTPQQNDPNPHINIGRDYQARVKKWADREILVEERESIPDRDEMVYDCKMREHLTDEQMHSYENLANSVAVPRFGRNRELALHLLMENKGNLEAAVMDLLRSDTLDWEQYPIIHNYLYNDSNRWSPDQINAFQDAMYKTEKDFHLIAQEIGMPVKVCVEWYYTWKKVLPDDYRKLRNLRRKRRLLEAQMGVEQQELILMGKPVHKSSKIIEEDDGLDESSSIGPLSNLSCVSDAMVGLGPSSFFPAFQLGLLQEGRSRMGSFSGGLSSESPVHKNSGNMYPQSISPSIGDLTGAMKMPNASRPTSKKGAQPAADGMFHCRLCDKSFEKVKSLNAHMKSHAMKARAEAEARGGQVPSGMSQGVMTPSLLASTLGGPTPLNEAQLQQQLGIVLGLNGMQHLANGHPLAGLHLAPSLGIH</sequence>
<dbReference type="SMART" id="SM00355">
    <property type="entry name" value="ZnF_C2H2"/>
    <property type="match status" value="1"/>
</dbReference>
<dbReference type="SMART" id="SM01189">
    <property type="entry name" value="ELM2"/>
    <property type="match status" value="1"/>
</dbReference>
<reference evidence="8" key="1">
    <citation type="submission" date="2023-10" db="EMBL/GenBank/DDBJ databases">
        <title>Genome assembly of Pristionchus species.</title>
        <authorList>
            <person name="Yoshida K."/>
            <person name="Sommer R.J."/>
        </authorList>
    </citation>
    <scope>NUCLEOTIDE SEQUENCE</scope>
    <source>
        <strain evidence="8">RS5133</strain>
    </source>
</reference>
<feature type="region of interest" description="Disordered" evidence="5">
    <location>
        <begin position="234"/>
        <end position="254"/>
    </location>
</feature>
<dbReference type="GO" id="GO:0003714">
    <property type="term" value="F:transcription corepressor activity"/>
    <property type="evidence" value="ECO:0007669"/>
    <property type="project" value="TreeGrafter"/>
</dbReference>
<dbReference type="Gene3D" id="1.10.10.60">
    <property type="entry name" value="Homeodomain-like"/>
    <property type="match status" value="1"/>
</dbReference>
<feature type="compositionally biased region" description="Polar residues" evidence="5">
    <location>
        <begin position="68"/>
        <end position="82"/>
    </location>
</feature>
<keyword evidence="1" id="KW-0805">Transcription regulation</keyword>
<dbReference type="InterPro" id="IPR000949">
    <property type="entry name" value="ELM2_dom"/>
</dbReference>
<proteinExistence type="predicted"/>
<evidence type="ECO:0000256" key="1">
    <source>
        <dbReference type="ARBA" id="ARBA00023015"/>
    </source>
</evidence>
<evidence type="ECO:0000256" key="4">
    <source>
        <dbReference type="PROSITE-ProRule" id="PRU00042"/>
    </source>
</evidence>
<evidence type="ECO:0000259" key="7">
    <source>
        <dbReference type="PROSITE" id="PS51156"/>
    </source>
</evidence>
<keyword evidence="4" id="KW-0862">Zinc</keyword>
<feature type="compositionally biased region" description="Polar residues" evidence="5">
    <location>
        <begin position="101"/>
        <end position="112"/>
    </location>
</feature>
<dbReference type="GO" id="GO:0000118">
    <property type="term" value="C:histone deacetylase complex"/>
    <property type="evidence" value="ECO:0007669"/>
    <property type="project" value="TreeGrafter"/>
</dbReference>
<keyword evidence="9" id="KW-1185">Reference proteome</keyword>
<dbReference type="EMBL" id="BTSY01000001">
    <property type="protein sequence ID" value="GMT10727.1"/>
    <property type="molecule type" value="Genomic_DNA"/>
</dbReference>
<dbReference type="PANTHER" id="PTHR16089">
    <property type="entry name" value="REST COREPRESSOR COREST PROTEIN-RELATED"/>
    <property type="match status" value="1"/>
</dbReference>
<protein>
    <submittedName>
        <fullName evidence="8">Uncharacterized protein</fullName>
    </submittedName>
</protein>
<dbReference type="PROSITE" id="PS51156">
    <property type="entry name" value="ELM2"/>
    <property type="match status" value="1"/>
</dbReference>
<accession>A0AAV5UVV2</accession>
<feature type="domain" description="ELM2" evidence="7">
    <location>
        <begin position="460"/>
        <end position="553"/>
    </location>
</feature>
<dbReference type="PROSITE" id="PS00028">
    <property type="entry name" value="ZINC_FINGER_C2H2_1"/>
    <property type="match status" value="1"/>
</dbReference>
<keyword evidence="2" id="KW-0804">Transcription</keyword>
<feature type="compositionally biased region" description="Pro residues" evidence="5">
    <location>
        <begin position="34"/>
        <end position="45"/>
    </location>
</feature>
<dbReference type="GO" id="GO:0006357">
    <property type="term" value="P:regulation of transcription by RNA polymerase II"/>
    <property type="evidence" value="ECO:0007669"/>
    <property type="project" value="TreeGrafter"/>
</dbReference>
<evidence type="ECO:0000313" key="9">
    <source>
        <dbReference type="Proteomes" id="UP001432322"/>
    </source>
</evidence>
<feature type="region of interest" description="Disordered" evidence="5">
    <location>
        <begin position="169"/>
        <end position="221"/>
    </location>
</feature>
<evidence type="ECO:0000313" key="8">
    <source>
        <dbReference type="EMBL" id="GMT10727.1"/>
    </source>
</evidence>
<keyword evidence="3" id="KW-0539">Nucleus</keyword>
<feature type="domain" description="C2H2-type" evidence="6">
    <location>
        <begin position="767"/>
        <end position="794"/>
    </location>
</feature>
<dbReference type="GO" id="GO:0005667">
    <property type="term" value="C:transcription regulator complex"/>
    <property type="evidence" value="ECO:0007669"/>
    <property type="project" value="TreeGrafter"/>
</dbReference>
<dbReference type="InterPro" id="IPR051066">
    <property type="entry name" value="Trans_reg/Corepressor"/>
</dbReference>
<dbReference type="PANTHER" id="PTHR16089:SF40">
    <property type="entry name" value="SUPPRESSOR OF ACTIVATED EGL-4 PROTEIN 1"/>
    <property type="match status" value="1"/>
</dbReference>
<evidence type="ECO:0000256" key="2">
    <source>
        <dbReference type="ARBA" id="ARBA00023163"/>
    </source>
</evidence>
<keyword evidence="4" id="KW-0863">Zinc-finger</keyword>